<name>A0ABX7BBY1_9PROT</name>
<sequence length="286" mass="31445">MYRHLSTQDEIDREYNPRLIASDVDRVVAGWVERSAATRDACPNRLRRSFGPTLAECLHVFPAGGPGAPIHVFVHGGYWRAFGADDFSFIADSGLRQGVATVVVNYDLCPRVRIPEITRQVRGALAWVWHNAAEFGGDRGNIVVSGHSAGGHLVGRLLATNWVRDYGLPADLIKGALPISGLFDLEPLRWSWLQPTIQLTGDDILAESPIRRLPPVPIPVVAAVGGAESAEFRRQSRAYADALRAEESPADVLEVAGRDHFTILDDLADADGPLWREVERMLKRTS</sequence>
<protein>
    <submittedName>
        <fullName evidence="3">Alpha/beta hydrolase</fullName>
    </submittedName>
</protein>
<dbReference type="PANTHER" id="PTHR48081">
    <property type="entry name" value="AB HYDROLASE SUPERFAMILY PROTEIN C4A8.06C"/>
    <property type="match status" value="1"/>
</dbReference>
<evidence type="ECO:0000259" key="2">
    <source>
        <dbReference type="Pfam" id="PF07859"/>
    </source>
</evidence>
<dbReference type="RefSeq" id="WP_201080306.1">
    <property type="nucleotide sequence ID" value="NZ_CP067420.1"/>
</dbReference>
<dbReference type="PANTHER" id="PTHR48081:SF33">
    <property type="entry name" value="KYNURENINE FORMAMIDASE"/>
    <property type="match status" value="1"/>
</dbReference>
<dbReference type="Proteomes" id="UP000595197">
    <property type="component" value="Chromosome"/>
</dbReference>
<dbReference type="EMBL" id="CP067420">
    <property type="protein sequence ID" value="QQP91903.1"/>
    <property type="molecule type" value="Genomic_DNA"/>
</dbReference>
<proteinExistence type="predicted"/>
<keyword evidence="1 3" id="KW-0378">Hydrolase</keyword>
<accession>A0ABX7BBY1</accession>
<keyword evidence="4" id="KW-1185">Reference proteome</keyword>
<dbReference type="InterPro" id="IPR050300">
    <property type="entry name" value="GDXG_lipolytic_enzyme"/>
</dbReference>
<dbReference type="Gene3D" id="3.40.50.1820">
    <property type="entry name" value="alpha/beta hydrolase"/>
    <property type="match status" value="1"/>
</dbReference>
<dbReference type="InterPro" id="IPR013094">
    <property type="entry name" value="AB_hydrolase_3"/>
</dbReference>
<feature type="domain" description="Alpha/beta hydrolase fold-3" evidence="2">
    <location>
        <begin position="72"/>
        <end position="260"/>
    </location>
</feature>
<dbReference type="InterPro" id="IPR029058">
    <property type="entry name" value="AB_hydrolase_fold"/>
</dbReference>
<dbReference type="InterPro" id="IPR019826">
    <property type="entry name" value="Carboxylesterase_B_AS"/>
</dbReference>
<dbReference type="GO" id="GO:0016787">
    <property type="term" value="F:hydrolase activity"/>
    <property type="evidence" value="ECO:0007669"/>
    <property type="project" value="UniProtKB-KW"/>
</dbReference>
<evidence type="ECO:0000256" key="1">
    <source>
        <dbReference type="ARBA" id="ARBA00022801"/>
    </source>
</evidence>
<evidence type="ECO:0000313" key="3">
    <source>
        <dbReference type="EMBL" id="QQP91903.1"/>
    </source>
</evidence>
<dbReference type="SUPFAM" id="SSF53474">
    <property type="entry name" value="alpha/beta-Hydrolases"/>
    <property type="match status" value="1"/>
</dbReference>
<reference evidence="3" key="1">
    <citation type="submission" date="2021-02" db="EMBL/GenBank/DDBJ databases">
        <title>Skermanella TT6 skin isolate.</title>
        <authorList>
            <person name="Lee K."/>
            <person name="Ganzorig M."/>
        </authorList>
    </citation>
    <scope>NUCLEOTIDE SEQUENCE</scope>
    <source>
        <strain evidence="3">TT6</strain>
    </source>
</reference>
<gene>
    <name evidence="3" type="ORF">IGS68_12150</name>
</gene>
<dbReference type="PROSITE" id="PS00122">
    <property type="entry name" value="CARBOXYLESTERASE_B_1"/>
    <property type="match status" value="1"/>
</dbReference>
<organism evidence="3 4">
    <name type="scientific">Skermanella cutis</name>
    <dbReference type="NCBI Taxonomy" id="2775420"/>
    <lineage>
        <taxon>Bacteria</taxon>
        <taxon>Pseudomonadati</taxon>
        <taxon>Pseudomonadota</taxon>
        <taxon>Alphaproteobacteria</taxon>
        <taxon>Rhodospirillales</taxon>
        <taxon>Azospirillaceae</taxon>
        <taxon>Skermanella</taxon>
    </lineage>
</organism>
<dbReference type="Pfam" id="PF07859">
    <property type="entry name" value="Abhydrolase_3"/>
    <property type="match status" value="1"/>
</dbReference>
<evidence type="ECO:0000313" key="4">
    <source>
        <dbReference type="Proteomes" id="UP000595197"/>
    </source>
</evidence>